<evidence type="ECO:0000256" key="6">
    <source>
        <dbReference type="ARBA" id="ARBA00029467"/>
    </source>
</evidence>
<name>A0ABQ8EMQ6_BRANA</name>
<dbReference type="Proteomes" id="UP000824890">
    <property type="component" value="Unassembled WGS sequence"/>
</dbReference>
<keyword evidence="4 7" id="KW-1133">Transmembrane helix</keyword>
<sequence>MASVLLLFLVFVFDLTAFGLAVAAEQRRTTVVASSQLFIMVASRYRLALSGSRSYPIVLFITTWVFFFIAEVCLLAGSVRNAYHTKYHVYFGNTAPSSRSLRKSVFGDWSCVHKQGLPPSFTTCA</sequence>
<comment type="caution">
    <text evidence="9">The sequence shown here is derived from an EMBL/GenBank/DDBJ whole genome shotgun (WGS) entry which is preliminary data.</text>
</comment>
<dbReference type="InterPro" id="IPR052222">
    <property type="entry name" value="DESIGUAL"/>
</dbReference>
<dbReference type="EMBL" id="JAGKQM010000001">
    <property type="protein sequence ID" value="KAH0942974.1"/>
    <property type="molecule type" value="Genomic_DNA"/>
</dbReference>
<keyword evidence="3 8" id="KW-0732">Signal</keyword>
<evidence type="ECO:0000313" key="10">
    <source>
        <dbReference type="Proteomes" id="UP000824890"/>
    </source>
</evidence>
<evidence type="ECO:0008006" key="11">
    <source>
        <dbReference type="Google" id="ProtNLM"/>
    </source>
</evidence>
<dbReference type="Pfam" id="PF06749">
    <property type="entry name" value="DUF1218"/>
    <property type="match status" value="1"/>
</dbReference>
<feature type="transmembrane region" description="Helical" evidence="7">
    <location>
        <begin position="55"/>
        <end position="77"/>
    </location>
</feature>
<feature type="signal peptide" evidence="8">
    <location>
        <begin position="1"/>
        <end position="23"/>
    </location>
</feature>
<keyword evidence="10" id="KW-1185">Reference proteome</keyword>
<evidence type="ECO:0000256" key="4">
    <source>
        <dbReference type="ARBA" id="ARBA00022989"/>
    </source>
</evidence>
<keyword evidence="5 7" id="KW-0472">Membrane</keyword>
<keyword evidence="2 7" id="KW-0812">Transmembrane</keyword>
<gene>
    <name evidence="9" type="ORF">HID58_002611</name>
</gene>
<evidence type="ECO:0000256" key="2">
    <source>
        <dbReference type="ARBA" id="ARBA00022692"/>
    </source>
</evidence>
<evidence type="ECO:0000256" key="3">
    <source>
        <dbReference type="ARBA" id="ARBA00022729"/>
    </source>
</evidence>
<accession>A0ABQ8EMQ6</accession>
<dbReference type="PANTHER" id="PTHR31769">
    <property type="entry name" value="OS07G0462200 PROTEIN-RELATED"/>
    <property type="match status" value="1"/>
</dbReference>
<comment type="similarity">
    <text evidence="6">Belongs to the DESIGUAL family.</text>
</comment>
<proteinExistence type="inferred from homology"/>
<evidence type="ECO:0000256" key="1">
    <source>
        <dbReference type="ARBA" id="ARBA00004127"/>
    </source>
</evidence>
<feature type="chain" id="PRO_5046459849" description="Secreted peptide" evidence="8">
    <location>
        <begin position="24"/>
        <end position="125"/>
    </location>
</feature>
<evidence type="ECO:0000256" key="5">
    <source>
        <dbReference type="ARBA" id="ARBA00023136"/>
    </source>
</evidence>
<evidence type="ECO:0000313" key="9">
    <source>
        <dbReference type="EMBL" id="KAH0942974.1"/>
    </source>
</evidence>
<reference evidence="9 10" key="1">
    <citation type="submission" date="2021-05" db="EMBL/GenBank/DDBJ databases">
        <title>Genome Assembly of Synthetic Allotetraploid Brassica napus Reveals Homoeologous Exchanges between Subgenomes.</title>
        <authorList>
            <person name="Davis J.T."/>
        </authorList>
    </citation>
    <scope>NUCLEOTIDE SEQUENCE [LARGE SCALE GENOMIC DNA]</scope>
    <source>
        <strain evidence="10">cv. Da-Ae</strain>
        <tissue evidence="9">Seedling</tissue>
    </source>
</reference>
<organism evidence="9 10">
    <name type="scientific">Brassica napus</name>
    <name type="common">Rape</name>
    <dbReference type="NCBI Taxonomy" id="3708"/>
    <lineage>
        <taxon>Eukaryota</taxon>
        <taxon>Viridiplantae</taxon>
        <taxon>Streptophyta</taxon>
        <taxon>Embryophyta</taxon>
        <taxon>Tracheophyta</taxon>
        <taxon>Spermatophyta</taxon>
        <taxon>Magnoliopsida</taxon>
        <taxon>eudicotyledons</taxon>
        <taxon>Gunneridae</taxon>
        <taxon>Pentapetalae</taxon>
        <taxon>rosids</taxon>
        <taxon>malvids</taxon>
        <taxon>Brassicales</taxon>
        <taxon>Brassicaceae</taxon>
        <taxon>Brassiceae</taxon>
        <taxon>Brassica</taxon>
    </lineage>
</organism>
<evidence type="ECO:0000256" key="7">
    <source>
        <dbReference type="SAM" id="Phobius"/>
    </source>
</evidence>
<dbReference type="InterPro" id="IPR009606">
    <property type="entry name" value="DEAL/Modifying_wall_lignin1/2"/>
</dbReference>
<evidence type="ECO:0000256" key="8">
    <source>
        <dbReference type="SAM" id="SignalP"/>
    </source>
</evidence>
<comment type="subcellular location">
    <subcellularLocation>
        <location evidence="1">Endomembrane system</location>
        <topology evidence="1">Multi-pass membrane protein</topology>
    </subcellularLocation>
</comment>
<protein>
    <recommendedName>
        <fullName evidence="11">Secreted peptide</fullName>
    </recommendedName>
</protein>